<dbReference type="Proteomes" id="UP000292345">
    <property type="component" value="Unassembled WGS sequence"/>
</dbReference>
<sequence>MKPQISIIALLLAAGCSNTNSPELNQCAQQNYQCEQSCEQRANPQSLAMQVCSDQCIESFNQCKAQAEQLTQQSRNSSLY</sequence>
<keyword evidence="3" id="KW-1185">Reference proteome</keyword>
<dbReference type="AlphaFoldDB" id="A0A0F4QJV0"/>
<gene>
    <name evidence="2" type="ORF">C3B51_03410</name>
    <name evidence="1" type="ORF">TW77_17095</name>
</gene>
<evidence type="ECO:0000313" key="4">
    <source>
        <dbReference type="Proteomes" id="UP000292345"/>
    </source>
</evidence>
<reference evidence="1 3" key="1">
    <citation type="journal article" date="2015" name="BMC Genomics">
        <title>Genome mining reveals unlocked bioactive potential of marine Gram-negative bacteria.</title>
        <authorList>
            <person name="Machado H."/>
            <person name="Sonnenschein E.C."/>
            <person name="Melchiorsen J."/>
            <person name="Gram L."/>
        </authorList>
    </citation>
    <scope>NUCLEOTIDE SEQUENCE [LARGE SCALE GENOMIC DNA]</scope>
    <source>
        <strain evidence="1 3">S2471</strain>
    </source>
</reference>
<proteinExistence type="predicted"/>
<dbReference type="OrthoDB" id="6312485at2"/>
<evidence type="ECO:0000313" key="1">
    <source>
        <dbReference type="EMBL" id="KJZ06932.1"/>
    </source>
</evidence>
<protein>
    <recommendedName>
        <fullName evidence="5">Orphan protein</fullName>
    </recommendedName>
</protein>
<accession>A0A0F4QJV0</accession>
<dbReference type="PROSITE" id="PS51257">
    <property type="entry name" value="PROKAR_LIPOPROTEIN"/>
    <property type="match status" value="1"/>
</dbReference>
<reference evidence="2 4" key="2">
    <citation type="submission" date="2018-01" db="EMBL/GenBank/DDBJ databases">
        <title>Co-occurrence of chitin degradation, pigmentation and bioactivity in marine Pseudoalteromonas.</title>
        <authorList>
            <person name="Paulsen S."/>
            <person name="Gram L."/>
            <person name="Machado H."/>
        </authorList>
    </citation>
    <scope>NUCLEOTIDE SEQUENCE [LARGE SCALE GENOMIC DNA]</scope>
    <source>
        <strain evidence="2 4">S1946</strain>
    </source>
</reference>
<evidence type="ECO:0008006" key="5">
    <source>
        <dbReference type="Google" id="ProtNLM"/>
    </source>
</evidence>
<evidence type="ECO:0000313" key="3">
    <source>
        <dbReference type="Proteomes" id="UP000033452"/>
    </source>
</evidence>
<organism evidence="1 3">
    <name type="scientific">Pseudoalteromonas rubra</name>
    <dbReference type="NCBI Taxonomy" id="43658"/>
    <lineage>
        <taxon>Bacteria</taxon>
        <taxon>Pseudomonadati</taxon>
        <taxon>Pseudomonadota</taxon>
        <taxon>Gammaproteobacteria</taxon>
        <taxon>Alteromonadales</taxon>
        <taxon>Pseudoalteromonadaceae</taxon>
        <taxon>Pseudoalteromonas</taxon>
    </lineage>
</organism>
<dbReference type="Proteomes" id="UP000033452">
    <property type="component" value="Unassembled WGS sequence"/>
</dbReference>
<dbReference type="EMBL" id="PPUZ01000007">
    <property type="protein sequence ID" value="RZM84517.1"/>
    <property type="molecule type" value="Genomic_DNA"/>
</dbReference>
<dbReference type="PATRIC" id="fig|43658.5.peg.3613"/>
<comment type="caution">
    <text evidence="1">The sequence shown here is derived from an EMBL/GenBank/DDBJ whole genome shotgun (WGS) entry which is preliminary data.</text>
</comment>
<evidence type="ECO:0000313" key="2">
    <source>
        <dbReference type="EMBL" id="RZM84517.1"/>
    </source>
</evidence>
<name>A0A0F4QJV0_9GAMM</name>
<dbReference type="EMBL" id="JXYA01000042">
    <property type="protein sequence ID" value="KJZ06932.1"/>
    <property type="molecule type" value="Genomic_DNA"/>
</dbReference>
<dbReference type="RefSeq" id="WP_046006195.1">
    <property type="nucleotide sequence ID" value="NZ_JXYA01000042.1"/>
</dbReference>